<dbReference type="Pfam" id="PF00027">
    <property type="entry name" value="cNMP_binding"/>
    <property type="match status" value="1"/>
</dbReference>
<evidence type="ECO:0000313" key="6">
    <source>
        <dbReference type="EMBL" id="SBP86600.1"/>
    </source>
</evidence>
<protein>
    <submittedName>
        <fullName evidence="6">Putative catabolite gene activator</fullName>
    </submittedName>
</protein>
<dbReference type="OrthoDB" id="7643467at2"/>
<dbReference type="Gene3D" id="1.10.10.10">
    <property type="entry name" value="Winged helix-like DNA-binding domain superfamily/Winged helix DNA-binding domain"/>
    <property type="match status" value="1"/>
</dbReference>
<dbReference type="InterPro" id="IPR036390">
    <property type="entry name" value="WH_DNA-bd_sf"/>
</dbReference>
<dbReference type="InterPro" id="IPR000595">
    <property type="entry name" value="cNMP-bd_dom"/>
</dbReference>
<dbReference type="InterPro" id="IPR018490">
    <property type="entry name" value="cNMP-bd_dom_sf"/>
</dbReference>
<gene>
    <name evidence="6" type="ORF">THIARS_40229</name>
</gene>
<keyword evidence="7" id="KW-1185">Reference proteome</keyword>
<dbReference type="EMBL" id="FLMQ01000034">
    <property type="protein sequence ID" value="SBP86600.1"/>
    <property type="molecule type" value="Genomic_DNA"/>
</dbReference>
<dbReference type="InterPro" id="IPR014710">
    <property type="entry name" value="RmlC-like_jellyroll"/>
</dbReference>
<dbReference type="CDD" id="cd00038">
    <property type="entry name" value="CAP_ED"/>
    <property type="match status" value="1"/>
</dbReference>
<evidence type="ECO:0000256" key="2">
    <source>
        <dbReference type="ARBA" id="ARBA00023125"/>
    </source>
</evidence>
<dbReference type="PANTHER" id="PTHR24567">
    <property type="entry name" value="CRP FAMILY TRANSCRIPTIONAL REGULATORY PROTEIN"/>
    <property type="match status" value="1"/>
</dbReference>
<dbReference type="InterPro" id="IPR036388">
    <property type="entry name" value="WH-like_DNA-bd_sf"/>
</dbReference>
<evidence type="ECO:0000256" key="3">
    <source>
        <dbReference type="ARBA" id="ARBA00023163"/>
    </source>
</evidence>
<dbReference type="SUPFAM" id="SSF46785">
    <property type="entry name" value="Winged helix' DNA-binding domain"/>
    <property type="match status" value="1"/>
</dbReference>
<evidence type="ECO:0000256" key="4">
    <source>
        <dbReference type="SAM" id="MobiDB-lite"/>
    </source>
</evidence>
<evidence type="ECO:0000259" key="5">
    <source>
        <dbReference type="PROSITE" id="PS50042"/>
    </source>
</evidence>
<reference evidence="6 7" key="1">
    <citation type="submission" date="2016-06" db="EMBL/GenBank/DDBJ databases">
        <authorList>
            <person name="Kjaerup R.B."/>
            <person name="Dalgaard T.S."/>
            <person name="Juul-Madsen H.R."/>
        </authorList>
    </citation>
    <scope>NUCLEOTIDE SEQUENCE [LARGE SCALE GENOMIC DNA]</scope>
    <source>
        <strain evidence="6 7">DSM 16361</strain>
    </source>
</reference>
<dbReference type="GO" id="GO:0005829">
    <property type="term" value="C:cytosol"/>
    <property type="evidence" value="ECO:0007669"/>
    <property type="project" value="TreeGrafter"/>
</dbReference>
<keyword evidence="1" id="KW-0805">Transcription regulation</keyword>
<dbReference type="PANTHER" id="PTHR24567:SF26">
    <property type="entry name" value="REGULATORY PROTEIN YEIL"/>
    <property type="match status" value="1"/>
</dbReference>
<feature type="compositionally biased region" description="Polar residues" evidence="4">
    <location>
        <begin position="292"/>
        <end position="301"/>
    </location>
</feature>
<dbReference type="Gene3D" id="2.60.120.10">
    <property type="entry name" value="Jelly Rolls"/>
    <property type="match status" value="1"/>
</dbReference>
<dbReference type="SMART" id="SM00100">
    <property type="entry name" value="cNMP"/>
    <property type="match status" value="1"/>
</dbReference>
<keyword evidence="3" id="KW-0804">Transcription</keyword>
<dbReference type="SUPFAM" id="SSF51206">
    <property type="entry name" value="cAMP-binding domain-like"/>
    <property type="match status" value="1"/>
</dbReference>
<dbReference type="Pfam" id="PF13545">
    <property type="entry name" value="HTH_Crp_2"/>
    <property type="match status" value="1"/>
</dbReference>
<dbReference type="InterPro" id="IPR012318">
    <property type="entry name" value="HTH_CRP"/>
</dbReference>
<proteinExistence type="predicted"/>
<dbReference type="Proteomes" id="UP000214566">
    <property type="component" value="Unassembled WGS sequence"/>
</dbReference>
<organism evidence="6 7">
    <name type="scientific">Thiomonas delicata</name>
    <name type="common">Thiomonas cuprina</name>
    <dbReference type="NCBI Taxonomy" id="364030"/>
    <lineage>
        <taxon>Bacteria</taxon>
        <taxon>Pseudomonadati</taxon>
        <taxon>Pseudomonadota</taxon>
        <taxon>Betaproteobacteria</taxon>
        <taxon>Burkholderiales</taxon>
        <taxon>Thiomonas</taxon>
    </lineage>
</organism>
<dbReference type="AlphaFoldDB" id="A0A238D036"/>
<evidence type="ECO:0000256" key="1">
    <source>
        <dbReference type="ARBA" id="ARBA00023015"/>
    </source>
</evidence>
<keyword evidence="2" id="KW-0238">DNA-binding</keyword>
<evidence type="ECO:0000313" key="7">
    <source>
        <dbReference type="Proteomes" id="UP000214566"/>
    </source>
</evidence>
<feature type="domain" description="Cyclic nucleotide-binding" evidence="5">
    <location>
        <begin position="56"/>
        <end position="149"/>
    </location>
</feature>
<dbReference type="GO" id="GO:0003700">
    <property type="term" value="F:DNA-binding transcription factor activity"/>
    <property type="evidence" value="ECO:0007669"/>
    <property type="project" value="TreeGrafter"/>
</dbReference>
<sequence>MLREDAFPCAAGCAKASPLCRKPTRSANVMSRQHESEGVRKGCAQCHQCAIRAQCIFKHWPLEELNAVAENIDDVQYGPRQVLYEPGKRGDHVYVIRTDLVTLACIEPDGQRRISRVAKRGDVIGLESLVTQPFLHRASSVKTVRVCRIPITRLQDKDAGRCDGGLDMMERWHRALQQADDWSCLYGGQRPVVPRMAQLILALTDPPWSETLLLPKLDDLAALLGVAMESASRALSQLRQRGWLVRLGHGRYAIERDALDAYVQVRKPLSARQRRAGIASGAKRPQAEAGSTPATQASSLPTVPHRRSGGQFVGMDHAPVQNRHLP</sequence>
<feature type="region of interest" description="Disordered" evidence="4">
    <location>
        <begin position="273"/>
        <end position="326"/>
    </location>
</feature>
<accession>A0A238D036</accession>
<dbReference type="GO" id="GO:0003677">
    <property type="term" value="F:DNA binding"/>
    <property type="evidence" value="ECO:0007669"/>
    <property type="project" value="UniProtKB-KW"/>
</dbReference>
<dbReference type="InterPro" id="IPR050397">
    <property type="entry name" value="Env_Response_Regulators"/>
</dbReference>
<name>A0A238D036_THIDL</name>
<dbReference type="PROSITE" id="PS50042">
    <property type="entry name" value="CNMP_BINDING_3"/>
    <property type="match status" value="1"/>
</dbReference>